<dbReference type="EMBL" id="JAOTIF010000020">
    <property type="protein sequence ID" value="MCU7551483.1"/>
    <property type="molecule type" value="Genomic_DNA"/>
</dbReference>
<name>A0A9X3BJP3_9BACT</name>
<dbReference type="PANTHER" id="PTHR43080">
    <property type="entry name" value="CBS DOMAIN-CONTAINING PROTEIN CBSX3, MITOCHONDRIAL"/>
    <property type="match status" value="1"/>
</dbReference>
<gene>
    <name evidence="4" type="ORF">OCK74_20345</name>
</gene>
<evidence type="ECO:0000259" key="3">
    <source>
        <dbReference type="PROSITE" id="PS51371"/>
    </source>
</evidence>
<dbReference type="InterPro" id="IPR051257">
    <property type="entry name" value="Diverse_CBS-Domain"/>
</dbReference>
<organism evidence="4 5">
    <name type="scientific">Paraflavisolibacter caeni</name>
    <dbReference type="NCBI Taxonomy" id="2982496"/>
    <lineage>
        <taxon>Bacteria</taxon>
        <taxon>Pseudomonadati</taxon>
        <taxon>Bacteroidota</taxon>
        <taxon>Chitinophagia</taxon>
        <taxon>Chitinophagales</taxon>
        <taxon>Chitinophagaceae</taxon>
        <taxon>Paraflavisolibacter</taxon>
    </lineage>
</organism>
<proteinExistence type="predicted"/>
<dbReference type="PROSITE" id="PS51371">
    <property type="entry name" value="CBS"/>
    <property type="match status" value="2"/>
</dbReference>
<dbReference type="Gene3D" id="3.10.580.10">
    <property type="entry name" value="CBS-domain"/>
    <property type="match status" value="1"/>
</dbReference>
<reference evidence="4" key="1">
    <citation type="submission" date="2022-09" db="EMBL/GenBank/DDBJ databases">
        <authorList>
            <person name="Yuan C."/>
            <person name="Ke Z."/>
        </authorList>
    </citation>
    <scope>NUCLEOTIDE SEQUENCE</scope>
    <source>
        <strain evidence="4">LB-8</strain>
    </source>
</reference>
<dbReference type="SUPFAM" id="SSF54631">
    <property type="entry name" value="CBS-domain pair"/>
    <property type="match status" value="1"/>
</dbReference>
<protein>
    <submittedName>
        <fullName evidence="4">CBS domain-containing protein</fullName>
    </submittedName>
</protein>
<reference evidence="4" key="2">
    <citation type="submission" date="2023-04" db="EMBL/GenBank/DDBJ databases">
        <title>Paracnuella aquatica gen. nov., sp. nov., a member of the family Chitinophagaceae isolated from a hot spring.</title>
        <authorList>
            <person name="Wang C."/>
        </authorList>
    </citation>
    <scope>NUCLEOTIDE SEQUENCE</scope>
    <source>
        <strain evidence="4">LB-8</strain>
    </source>
</reference>
<accession>A0A9X3BJP3</accession>
<feature type="domain" description="CBS" evidence="3">
    <location>
        <begin position="76"/>
        <end position="131"/>
    </location>
</feature>
<comment type="caution">
    <text evidence="4">The sequence shown here is derived from an EMBL/GenBank/DDBJ whole genome shotgun (WGS) entry which is preliminary data.</text>
</comment>
<keyword evidence="1 2" id="KW-0129">CBS domain</keyword>
<evidence type="ECO:0000256" key="1">
    <source>
        <dbReference type="ARBA" id="ARBA00023122"/>
    </source>
</evidence>
<dbReference type="InterPro" id="IPR000644">
    <property type="entry name" value="CBS_dom"/>
</dbReference>
<keyword evidence="5" id="KW-1185">Reference proteome</keyword>
<dbReference type="Pfam" id="PF00571">
    <property type="entry name" value="CBS"/>
    <property type="match status" value="2"/>
</dbReference>
<dbReference type="InterPro" id="IPR046342">
    <property type="entry name" value="CBS_dom_sf"/>
</dbReference>
<dbReference type="SMART" id="SM00116">
    <property type="entry name" value="CBS"/>
    <property type="match status" value="2"/>
</dbReference>
<evidence type="ECO:0000313" key="5">
    <source>
        <dbReference type="Proteomes" id="UP001155483"/>
    </source>
</evidence>
<dbReference type="Proteomes" id="UP001155483">
    <property type="component" value="Unassembled WGS sequence"/>
</dbReference>
<dbReference type="RefSeq" id="WP_279298922.1">
    <property type="nucleotide sequence ID" value="NZ_JAOTIF010000020.1"/>
</dbReference>
<dbReference type="AlphaFoldDB" id="A0A9X3BJP3"/>
<dbReference type="PANTHER" id="PTHR43080:SF2">
    <property type="entry name" value="CBS DOMAIN-CONTAINING PROTEIN"/>
    <property type="match status" value="1"/>
</dbReference>
<evidence type="ECO:0000313" key="4">
    <source>
        <dbReference type="EMBL" id="MCU7551483.1"/>
    </source>
</evidence>
<sequence>MPNVSVILERKFPQFNTVSPDHLVSDALYQMCAENVDYLIVMNGEKFVGILTEHDVTNKVLFANKPLNELKVQDFLNKNLPVASSNNSLAYCMQLLERHNARYLAIYDDFTFKGVVSANDLMHEMIANTDSEYGDISQDQEYSWVY</sequence>
<evidence type="ECO:0000256" key="2">
    <source>
        <dbReference type="PROSITE-ProRule" id="PRU00703"/>
    </source>
</evidence>
<feature type="domain" description="CBS" evidence="3">
    <location>
        <begin position="11"/>
        <end position="70"/>
    </location>
</feature>